<sequence>MSIRTKKRCLLIAMFLSLFIALLDMSIISVALTAIQRSVKTDLSGVQWVTDAYVLCLSCLMLTGGVLGDRFGRKRFWLIGVAFFTIGSAICGFSSTITMLLIGRVVQGISAALLMPGTMSMIVQAYPEPRERAKIIGWWGMFGSLGTALGPVLGGVLINFLGWHSIFWINIPLGIITLVLGEASASESSDPEQTSLDPAGQIFSIVWIGSLSFALITGRGYGWLSPVTLISLGITVIAFLIFVRVEMKQPKPMLPIRMFSDKSFAIPNAASFVIGFGSFAVSLYISLYLQQIHGYSVMSAGLRLLPLCAAETIVAVFAGQLTSKLGPRIPMLIGYFSMGIGLLGMCFFEADTNYALIAVFTVINGLGIGFALPSTTVALLSSVPRERSGMASATINAMRQTGVALGVAVIGSIISSEALNSLSSALSPYHLSSSESAKTAQAIWSSNGSSVPTAIPASLDSIEKLFRSAFLSGYHMSTFVIGLVTVAMAVAIIGLKPKAENESS</sequence>
<comment type="similarity">
    <text evidence="2">Belongs to the major facilitator superfamily. EmrB family.</text>
</comment>
<organism evidence="10 11">
    <name type="scientific">Caproiciproducens faecalis</name>
    <dbReference type="NCBI Taxonomy" id="2820301"/>
    <lineage>
        <taxon>Bacteria</taxon>
        <taxon>Bacillati</taxon>
        <taxon>Bacillota</taxon>
        <taxon>Clostridia</taxon>
        <taxon>Eubacteriales</taxon>
        <taxon>Acutalibacteraceae</taxon>
        <taxon>Caproiciproducens</taxon>
    </lineage>
</organism>
<feature type="transmembrane region" description="Helical" evidence="8">
    <location>
        <begin position="198"/>
        <end position="217"/>
    </location>
</feature>
<comment type="caution">
    <text evidence="10">The sequence shown here is derived from an EMBL/GenBank/DDBJ whole genome shotgun (WGS) entry which is preliminary data.</text>
</comment>
<evidence type="ECO:0000256" key="8">
    <source>
        <dbReference type="SAM" id="Phobius"/>
    </source>
</evidence>
<dbReference type="CDD" id="cd17321">
    <property type="entry name" value="MFS_MMR_MDR_like"/>
    <property type="match status" value="1"/>
</dbReference>
<feature type="transmembrane region" description="Helical" evidence="8">
    <location>
        <begin position="295"/>
        <end position="317"/>
    </location>
</feature>
<keyword evidence="4" id="KW-1003">Cell membrane</keyword>
<evidence type="ECO:0000259" key="9">
    <source>
        <dbReference type="PROSITE" id="PS50850"/>
    </source>
</evidence>
<name>A0ABS7DM25_9FIRM</name>
<dbReference type="InterPro" id="IPR004638">
    <property type="entry name" value="EmrB-like"/>
</dbReference>
<feature type="domain" description="Major facilitator superfamily (MFS) profile" evidence="9">
    <location>
        <begin position="10"/>
        <end position="500"/>
    </location>
</feature>
<dbReference type="InterPro" id="IPR011701">
    <property type="entry name" value="MFS"/>
</dbReference>
<dbReference type="InterPro" id="IPR020846">
    <property type="entry name" value="MFS_dom"/>
</dbReference>
<dbReference type="PANTHER" id="PTHR42718:SF9">
    <property type="entry name" value="MAJOR FACILITATOR SUPERFAMILY MULTIDRUG TRANSPORTER MFSC"/>
    <property type="match status" value="1"/>
</dbReference>
<proteinExistence type="inferred from homology"/>
<keyword evidence="3" id="KW-0813">Transport</keyword>
<evidence type="ECO:0000256" key="6">
    <source>
        <dbReference type="ARBA" id="ARBA00022989"/>
    </source>
</evidence>
<evidence type="ECO:0000256" key="1">
    <source>
        <dbReference type="ARBA" id="ARBA00004651"/>
    </source>
</evidence>
<comment type="subcellular location">
    <subcellularLocation>
        <location evidence="1">Cell membrane</location>
        <topology evidence="1">Multi-pass membrane protein</topology>
    </subcellularLocation>
</comment>
<keyword evidence="11" id="KW-1185">Reference proteome</keyword>
<feature type="transmembrane region" description="Helical" evidence="8">
    <location>
        <begin position="329"/>
        <end position="348"/>
    </location>
</feature>
<keyword evidence="6 8" id="KW-1133">Transmembrane helix</keyword>
<dbReference type="EMBL" id="JAGFNZ010000001">
    <property type="protein sequence ID" value="MBW7571880.1"/>
    <property type="molecule type" value="Genomic_DNA"/>
</dbReference>
<dbReference type="Proteomes" id="UP000719942">
    <property type="component" value="Unassembled WGS sequence"/>
</dbReference>
<keyword evidence="7 8" id="KW-0472">Membrane</keyword>
<feature type="transmembrane region" description="Helical" evidence="8">
    <location>
        <begin position="52"/>
        <end position="69"/>
    </location>
</feature>
<dbReference type="NCBIfam" id="TIGR00711">
    <property type="entry name" value="efflux_EmrB"/>
    <property type="match status" value="1"/>
</dbReference>
<gene>
    <name evidence="10" type="ORF">J5W02_03560</name>
</gene>
<evidence type="ECO:0000256" key="5">
    <source>
        <dbReference type="ARBA" id="ARBA00022692"/>
    </source>
</evidence>
<feature type="transmembrane region" description="Helical" evidence="8">
    <location>
        <begin position="264"/>
        <end position="289"/>
    </location>
</feature>
<evidence type="ECO:0000313" key="10">
    <source>
        <dbReference type="EMBL" id="MBW7571880.1"/>
    </source>
</evidence>
<feature type="transmembrane region" description="Helical" evidence="8">
    <location>
        <begin position="223"/>
        <end position="243"/>
    </location>
</feature>
<dbReference type="PROSITE" id="PS50850">
    <property type="entry name" value="MFS"/>
    <property type="match status" value="1"/>
</dbReference>
<dbReference type="RefSeq" id="WP_219964260.1">
    <property type="nucleotide sequence ID" value="NZ_JAGFNZ010000001.1"/>
</dbReference>
<protein>
    <submittedName>
        <fullName evidence="10">MFS transporter</fullName>
    </submittedName>
</protein>
<reference evidence="10 11" key="1">
    <citation type="submission" date="2021-03" db="EMBL/GenBank/DDBJ databases">
        <title>Caproiciproducens sp. nov. isolated from feces of cow.</title>
        <authorList>
            <person name="Choi J.-Y."/>
        </authorList>
    </citation>
    <scope>NUCLEOTIDE SEQUENCE [LARGE SCALE GENOMIC DNA]</scope>
    <source>
        <strain evidence="10 11">AGMB10547</strain>
    </source>
</reference>
<evidence type="ECO:0000256" key="3">
    <source>
        <dbReference type="ARBA" id="ARBA00022448"/>
    </source>
</evidence>
<feature type="transmembrane region" description="Helical" evidence="8">
    <location>
        <begin position="108"/>
        <end position="126"/>
    </location>
</feature>
<feature type="transmembrane region" description="Helical" evidence="8">
    <location>
        <begin position="474"/>
        <end position="495"/>
    </location>
</feature>
<dbReference type="Gene3D" id="1.20.1250.20">
    <property type="entry name" value="MFS general substrate transporter like domains"/>
    <property type="match status" value="1"/>
</dbReference>
<feature type="transmembrane region" description="Helical" evidence="8">
    <location>
        <begin position="138"/>
        <end position="160"/>
    </location>
</feature>
<evidence type="ECO:0000256" key="4">
    <source>
        <dbReference type="ARBA" id="ARBA00022475"/>
    </source>
</evidence>
<dbReference type="InterPro" id="IPR036259">
    <property type="entry name" value="MFS_trans_sf"/>
</dbReference>
<dbReference type="Pfam" id="PF07690">
    <property type="entry name" value="MFS_1"/>
    <property type="match status" value="1"/>
</dbReference>
<keyword evidence="5 8" id="KW-0812">Transmembrane</keyword>
<evidence type="ECO:0000256" key="2">
    <source>
        <dbReference type="ARBA" id="ARBA00008537"/>
    </source>
</evidence>
<accession>A0ABS7DM25</accession>
<dbReference type="PANTHER" id="PTHR42718">
    <property type="entry name" value="MAJOR FACILITATOR SUPERFAMILY MULTIDRUG TRANSPORTER MFSC"/>
    <property type="match status" value="1"/>
</dbReference>
<dbReference type="Gene3D" id="1.20.1720.10">
    <property type="entry name" value="Multidrug resistance protein D"/>
    <property type="match status" value="1"/>
</dbReference>
<feature type="transmembrane region" description="Helical" evidence="8">
    <location>
        <begin position="76"/>
        <end position="102"/>
    </location>
</feature>
<evidence type="ECO:0000313" key="11">
    <source>
        <dbReference type="Proteomes" id="UP000719942"/>
    </source>
</evidence>
<evidence type="ECO:0000256" key="7">
    <source>
        <dbReference type="ARBA" id="ARBA00023136"/>
    </source>
</evidence>
<feature type="transmembrane region" description="Helical" evidence="8">
    <location>
        <begin position="354"/>
        <end position="380"/>
    </location>
</feature>
<dbReference type="SUPFAM" id="SSF103473">
    <property type="entry name" value="MFS general substrate transporter"/>
    <property type="match status" value="1"/>
</dbReference>